<comment type="pathway">
    <text evidence="1">Cofactor biosynthesis; riboflavin biosynthesis.</text>
</comment>
<feature type="domain" description="Bacterial bifunctional deaminase-reductase C-terminal" evidence="4">
    <location>
        <begin position="3"/>
        <end position="214"/>
    </location>
</feature>
<protein>
    <submittedName>
        <fullName evidence="5">Dihydrofolate reductase family protein</fullName>
    </submittedName>
</protein>
<evidence type="ECO:0000256" key="1">
    <source>
        <dbReference type="ARBA" id="ARBA00005104"/>
    </source>
</evidence>
<dbReference type="Proteomes" id="UP001167871">
    <property type="component" value="Unassembled WGS sequence"/>
</dbReference>
<keyword evidence="3" id="KW-0560">Oxidoreductase</keyword>
<dbReference type="RefSeq" id="WP_087406329.1">
    <property type="nucleotide sequence ID" value="NZ_JACJKZ010000020.1"/>
</dbReference>
<dbReference type="Gene3D" id="3.40.430.10">
    <property type="entry name" value="Dihydrofolate Reductase, subunit A"/>
    <property type="match status" value="1"/>
</dbReference>
<dbReference type="PANTHER" id="PTHR38011:SF7">
    <property type="entry name" value="2,5-DIAMINO-6-RIBOSYLAMINO-4(3H)-PYRIMIDINONE 5'-PHOSPHATE REDUCTASE"/>
    <property type="match status" value="1"/>
</dbReference>
<reference evidence="5" key="2">
    <citation type="submission" date="2024-05" db="EMBL/GenBank/DDBJ databases">
        <title>Identification and characterization of horizontal gene transfer across gut microbiota members of farm animals based on homology search.</title>
        <authorList>
            <person name="Schwarzerova J."/>
            <person name="Nykrynova M."/>
            <person name="Jureckova K."/>
            <person name="Cejkova D."/>
            <person name="Rychlik I."/>
        </authorList>
    </citation>
    <scope>NUCLEOTIDE SEQUENCE</scope>
    <source>
        <strain evidence="5">84_SSukc20</strain>
    </source>
</reference>
<dbReference type="Pfam" id="PF01872">
    <property type="entry name" value="RibD_C"/>
    <property type="match status" value="1"/>
</dbReference>
<name>A0ABT7X823_9BACE</name>
<dbReference type="EMBL" id="JAUEII010000030">
    <property type="protein sequence ID" value="MDN0050222.1"/>
    <property type="molecule type" value="Genomic_DNA"/>
</dbReference>
<evidence type="ECO:0000313" key="5">
    <source>
        <dbReference type="EMBL" id="MDN0050222.1"/>
    </source>
</evidence>
<evidence type="ECO:0000259" key="4">
    <source>
        <dbReference type="Pfam" id="PF01872"/>
    </source>
</evidence>
<comment type="caution">
    <text evidence="5">The sequence shown here is derived from an EMBL/GenBank/DDBJ whole genome shotgun (WGS) entry which is preliminary data.</text>
</comment>
<organism evidence="5 6">
    <name type="scientific">Bacteroides gallinaceum</name>
    <dbReference type="NCBI Taxonomy" id="1462571"/>
    <lineage>
        <taxon>Bacteria</taxon>
        <taxon>Pseudomonadati</taxon>
        <taxon>Bacteroidota</taxon>
        <taxon>Bacteroidia</taxon>
        <taxon>Bacteroidales</taxon>
        <taxon>Bacteroidaceae</taxon>
        <taxon>Bacteroides</taxon>
    </lineage>
</organism>
<evidence type="ECO:0000256" key="3">
    <source>
        <dbReference type="ARBA" id="ARBA00023002"/>
    </source>
</evidence>
<gene>
    <name evidence="5" type="ORF">QVO10_12650</name>
</gene>
<dbReference type="InterPro" id="IPR002734">
    <property type="entry name" value="RibDG_C"/>
</dbReference>
<evidence type="ECO:0000313" key="6">
    <source>
        <dbReference type="Proteomes" id="UP001167871"/>
    </source>
</evidence>
<dbReference type="InterPro" id="IPR024072">
    <property type="entry name" value="DHFR-like_dom_sf"/>
</dbReference>
<sequence length="232" mass="25511">MKPYIICHMMASIDGRIDCDMTERIGGNEYYEALEQLACDSDLSGRITAAMHIALPEPFHTDNPKPANQSSFYKATEAKGYSIVLDSKGKLKWPGNNIDGKPMLVIASEQVAQTYLDTLCRQNISWITTGKEKVDLTQAVKMLNEHFGVERLAIVGGGHINGAFLKAGLLDEVSLVIGAGIDGRKGMTAVFDGIDDKNYPTTLLKLKSMERIGENSAWLRYNVIDTTNPSRP</sequence>
<proteinExistence type="predicted"/>
<keyword evidence="2" id="KW-0521">NADP</keyword>
<dbReference type="SUPFAM" id="SSF53597">
    <property type="entry name" value="Dihydrofolate reductase-like"/>
    <property type="match status" value="1"/>
</dbReference>
<dbReference type="PANTHER" id="PTHR38011">
    <property type="entry name" value="DIHYDROFOLATE REDUCTASE FAMILY PROTEIN (AFU_ORTHOLOGUE AFUA_8G06820)"/>
    <property type="match status" value="1"/>
</dbReference>
<dbReference type="InterPro" id="IPR050765">
    <property type="entry name" value="Riboflavin_Biosynth_HTPR"/>
</dbReference>
<reference evidence="5" key="1">
    <citation type="submission" date="2023-06" db="EMBL/GenBank/DDBJ databases">
        <authorList>
            <person name="Zeman M."/>
            <person name="Kubasova T."/>
            <person name="Jahodarova E."/>
            <person name="Nykrynova M."/>
            <person name="Rychlik I."/>
        </authorList>
    </citation>
    <scope>NUCLEOTIDE SEQUENCE</scope>
    <source>
        <strain evidence="5">84_SSukc20</strain>
    </source>
</reference>
<accession>A0ABT7X823</accession>
<evidence type="ECO:0000256" key="2">
    <source>
        <dbReference type="ARBA" id="ARBA00022857"/>
    </source>
</evidence>
<keyword evidence="6" id="KW-1185">Reference proteome</keyword>